<organism evidence="2 3">
    <name type="scientific">Shewanella amazonensis (strain ATCC BAA-1098 / SB2B)</name>
    <dbReference type="NCBI Taxonomy" id="326297"/>
    <lineage>
        <taxon>Bacteria</taxon>
        <taxon>Pseudomonadati</taxon>
        <taxon>Pseudomonadota</taxon>
        <taxon>Gammaproteobacteria</taxon>
        <taxon>Alteromonadales</taxon>
        <taxon>Shewanellaceae</taxon>
        <taxon>Shewanella</taxon>
    </lineage>
</organism>
<evidence type="ECO:0000256" key="1">
    <source>
        <dbReference type="SAM" id="MobiDB-lite"/>
    </source>
</evidence>
<feature type="region of interest" description="Disordered" evidence="1">
    <location>
        <begin position="208"/>
        <end position="233"/>
    </location>
</feature>
<protein>
    <recommendedName>
        <fullName evidence="4">GYF domain-containing protein</fullName>
    </recommendedName>
</protein>
<dbReference type="KEGG" id="saz:Sama_2705"/>
<name>A1S951_SHEAM</name>
<gene>
    <name evidence="2" type="ordered locus">Sama_2705</name>
</gene>
<feature type="compositionally biased region" description="Basic and acidic residues" evidence="1">
    <location>
        <begin position="215"/>
        <end position="227"/>
    </location>
</feature>
<keyword evidence="3" id="KW-1185">Reference proteome</keyword>
<feature type="region of interest" description="Disordered" evidence="1">
    <location>
        <begin position="506"/>
        <end position="652"/>
    </location>
</feature>
<feature type="compositionally biased region" description="Acidic residues" evidence="1">
    <location>
        <begin position="355"/>
        <end position="365"/>
    </location>
</feature>
<evidence type="ECO:0008006" key="4">
    <source>
        <dbReference type="Google" id="ProtNLM"/>
    </source>
</evidence>
<evidence type="ECO:0000313" key="2">
    <source>
        <dbReference type="EMBL" id="ABM00908.1"/>
    </source>
</evidence>
<feature type="region of interest" description="Disordered" evidence="1">
    <location>
        <begin position="337"/>
        <end position="400"/>
    </location>
</feature>
<accession>A1S951</accession>
<dbReference type="EMBL" id="CP000507">
    <property type="protein sequence ID" value="ABM00908.1"/>
    <property type="molecule type" value="Genomic_DNA"/>
</dbReference>
<feature type="compositionally biased region" description="Basic and acidic residues" evidence="1">
    <location>
        <begin position="571"/>
        <end position="580"/>
    </location>
</feature>
<proteinExistence type="predicted"/>
<dbReference type="Proteomes" id="UP000009175">
    <property type="component" value="Chromosome"/>
</dbReference>
<feature type="compositionally biased region" description="Acidic residues" evidence="1">
    <location>
        <begin position="606"/>
        <end position="615"/>
    </location>
</feature>
<feature type="compositionally biased region" description="Basic and acidic residues" evidence="1">
    <location>
        <begin position="340"/>
        <end position="354"/>
    </location>
</feature>
<dbReference type="AlphaFoldDB" id="A1S951"/>
<reference evidence="2 3" key="1">
    <citation type="submission" date="2006-12" db="EMBL/GenBank/DDBJ databases">
        <title>Complete sequence of Shewanella amazonensis SB2B.</title>
        <authorList>
            <consortium name="US DOE Joint Genome Institute"/>
            <person name="Copeland A."/>
            <person name="Lucas S."/>
            <person name="Lapidus A."/>
            <person name="Barry K."/>
            <person name="Detter J.C."/>
            <person name="Glavina del Rio T."/>
            <person name="Hammon N."/>
            <person name="Israni S."/>
            <person name="Dalin E."/>
            <person name="Tice H."/>
            <person name="Pitluck S."/>
            <person name="Munk A.C."/>
            <person name="Brettin T."/>
            <person name="Bruce D."/>
            <person name="Han C."/>
            <person name="Tapia R."/>
            <person name="Gilna P."/>
            <person name="Schmutz J."/>
            <person name="Larimer F."/>
            <person name="Land M."/>
            <person name="Hauser L."/>
            <person name="Kyrpides N."/>
            <person name="Mikhailova N."/>
            <person name="Fredrickson J."/>
            <person name="Richardson P."/>
        </authorList>
    </citation>
    <scope>NUCLEOTIDE SEQUENCE [LARGE SCALE GENOMIC DNA]</scope>
    <source>
        <strain evidence="3">ATCC BAA-1098 / SB2B</strain>
    </source>
</reference>
<feature type="compositionally biased region" description="Basic and acidic residues" evidence="1">
    <location>
        <begin position="593"/>
        <end position="605"/>
    </location>
</feature>
<evidence type="ECO:0000313" key="3">
    <source>
        <dbReference type="Proteomes" id="UP000009175"/>
    </source>
</evidence>
<sequence length="652" mass="69368">MMIMKKWILSHKGAQSAPMTHAEAIAFLQDKPDSYGWHPSYTQWLPVSHIPEFSGQIPTPAPVATTVPQTLSSAFARRRQELTEQAAALEASVTATQGLLGALEQEITTYKRLTHKLSDEVKRGIAGIEEDAGQYRKQLDDLSYALAMAKVELAEVSEGFELCLRERKAKSDAGQDAVSSAVSAPQLTKGMAGLAAAPRIDAVTPTFEPASDSIPELKHQPEPELKPEPGANPERLEVDSELLVDTPKASIEIAPLEFESIALEQAESVLPAASAQELSAVSGLELTEDTSSTKGEVEAEAEHKHKHELLLHEDDESLSAELALSLAWEQELSNALEPLPQEKEAANEVSRTEPDEIDEADESVEADGSASGITAYKAVRPETSELKMEKPDTAKPEPAKLSGIEFAPITQSLEAPQAPSAVTSAKDPALLPQDPVAVKRPKMISVNDFIASLDAAEAAKGTTDSAFAEAPVTGDVSTPTGSSKGGSLSLDPVAVKANPDDFFASLMPSTLPDPVPSRPQGKDGLFGFSPEDFDHDGMAVNASATESGAEESDTVSVKLGGGKAPAAEPSIKTEKNEPKGKLPSVTSIFKSVFKGDKKEGHKEADVDGDEDDELSADPAMPGDTLSDGQSSQPRPQKGDLEGRMRRRSRRRG</sequence>
<feature type="compositionally biased region" description="Basic and acidic residues" evidence="1">
    <location>
        <begin position="379"/>
        <end position="398"/>
    </location>
</feature>
<dbReference type="HOGENOM" id="CLU_420273_0_0_6"/>
<dbReference type="eggNOG" id="ENOG50347G2">
    <property type="taxonomic scope" value="Bacteria"/>
</dbReference>